<comment type="caution">
    <text evidence="1">The sequence shown here is derived from an EMBL/GenBank/DDBJ whole genome shotgun (WGS) entry which is preliminary data.</text>
</comment>
<reference evidence="1" key="2">
    <citation type="journal article" date="2022" name="New Phytol.">
        <title>Evolutionary transition to the ectomycorrhizal habit in the genomes of a hyperdiverse lineage of mushroom-forming fungi.</title>
        <authorList>
            <person name="Looney B."/>
            <person name="Miyauchi S."/>
            <person name="Morin E."/>
            <person name="Drula E."/>
            <person name="Courty P.E."/>
            <person name="Kohler A."/>
            <person name="Kuo A."/>
            <person name="LaButti K."/>
            <person name="Pangilinan J."/>
            <person name="Lipzen A."/>
            <person name="Riley R."/>
            <person name="Andreopoulos W."/>
            <person name="He G."/>
            <person name="Johnson J."/>
            <person name="Nolan M."/>
            <person name="Tritt A."/>
            <person name="Barry K.W."/>
            <person name="Grigoriev I.V."/>
            <person name="Nagy L.G."/>
            <person name="Hibbett D."/>
            <person name="Henrissat B."/>
            <person name="Matheny P.B."/>
            <person name="Labbe J."/>
            <person name="Martin F.M."/>
        </authorList>
    </citation>
    <scope>NUCLEOTIDE SEQUENCE</scope>
    <source>
        <strain evidence="1">HHB10654</strain>
    </source>
</reference>
<dbReference type="EMBL" id="MU277243">
    <property type="protein sequence ID" value="KAI0057700.1"/>
    <property type="molecule type" value="Genomic_DNA"/>
</dbReference>
<evidence type="ECO:0000313" key="2">
    <source>
        <dbReference type="Proteomes" id="UP000814140"/>
    </source>
</evidence>
<accession>A0ACB8SNM3</accession>
<protein>
    <submittedName>
        <fullName evidence="1">Uncharacterized protein</fullName>
    </submittedName>
</protein>
<keyword evidence="2" id="KW-1185">Reference proteome</keyword>
<dbReference type="Proteomes" id="UP000814140">
    <property type="component" value="Unassembled WGS sequence"/>
</dbReference>
<name>A0ACB8SNM3_9AGAM</name>
<sequence length="384" mass="42352">MSSPLTIPPSTPPPNSMSVTIKSLQDLQATRRKFLRVPKKDRTKNVPPEFKGLSGDVLDEELTALQRKVSIPPTQPISGLDSEDSTDKADSNHNVDGGPNQSMIEHQQSGIAAPGMHIEETTISDNLKESVVNGVPPTTLWAMLNSVHTNSVPKLLGAAKKVYIAILASAALLPCSLRDIGWPLSYTSVLEVEMLGVADARALVKWVNAAMGSESDEDSDGGISKHSKKKKTPPKFYDYTESKWVELTLEMEKKARDDPAALPGVIQNGTVVAKQVFEKQLWMMKATQNHRVPIIQNNEELAKSKKYKLGFTPLNLRYAEMAVYEASGLTPETMFTTREGRLKETVKIFLLELTDTVHKDKAMLYGHLCMQLLELLEVPSNSFA</sequence>
<organism evidence="1 2">
    <name type="scientific">Artomyces pyxidatus</name>
    <dbReference type="NCBI Taxonomy" id="48021"/>
    <lineage>
        <taxon>Eukaryota</taxon>
        <taxon>Fungi</taxon>
        <taxon>Dikarya</taxon>
        <taxon>Basidiomycota</taxon>
        <taxon>Agaricomycotina</taxon>
        <taxon>Agaricomycetes</taxon>
        <taxon>Russulales</taxon>
        <taxon>Auriscalpiaceae</taxon>
        <taxon>Artomyces</taxon>
    </lineage>
</organism>
<evidence type="ECO:0000313" key="1">
    <source>
        <dbReference type="EMBL" id="KAI0057700.1"/>
    </source>
</evidence>
<reference evidence="1" key="1">
    <citation type="submission" date="2021-03" db="EMBL/GenBank/DDBJ databases">
        <authorList>
            <consortium name="DOE Joint Genome Institute"/>
            <person name="Ahrendt S."/>
            <person name="Looney B.P."/>
            <person name="Miyauchi S."/>
            <person name="Morin E."/>
            <person name="Drula E."/>
            <person name="Courty P.E."/>
            <person name="Chicoki N."/>
            <person name="Fauchery L."/>
            <person name="Kohler A."/>
            <person name="Kuo A."/>
            <person name="Labutti K."/>
            <person name="Pangilinan J."/>
            <person name="Lipzen A."/>
            <person name="Riley R."/>
            <person name="Andreopoulos W."/>
            <person name="He G."/>
            <person name="Johnson J."/>
            <person name="Barry K.W."/>
            <person name="Grigoriev I.V."/>
            <person name="Nagy L."/>
            <person name="Hibbett D."/>
            <person name="Henrissat B."/>
            <person name="Matheny P.B."/>
            <person name="Labbe J."/>
            <person name="Martin F."/>
        </authorList>
    </citation>
    <scope>NUCLEOTIDE SEQUENCE</scope>
    <source>
        <strain evidence="1">HHB10654</strain>
    </source>
</reference>
<proteinExistence type="predicted"/>
<gene>
    <name evidence="1" type="ORF">BV25DRAFT_1841439</name>
</gene>